<dbReference type="GO" id="GO:0051603">
    <property type="term" value="P:proteolysis involved in protein catabolic process"/>
    <property type="evidence" value="ECO:0007669"/>
    <property type="project" value="TreeGrafter"/>
</dbReference>
<reference evidence="9" key="3">
    <citation type="submission" date="2021-09" db="EMBL/GenBank/DDBJ databases">
        <authorList>
            <person name="Gilroy R."/>
        </authorList>
    </citation>
    <scope>NUCLEOTIDE SEQUENCE</scope>
    <source>
        <strain evidence="9">CHK175-13533</strain>
    </source>
</reference>
<dbReference type="GO" id="GO:0046872">
    <property type="term" value="F:metal ion binding"/>
    <property type="evidence" value="ECO:0007669"/>
    <property type="project" value="UniProtKB-KW"/>
</dbReference>
<proteinExistence type="predicted"/>
<dbReference type="Proteomes" id="UP000783934">
    <property type="component" value="Unassembled WGS sequence"/>
</dbReference>
<evidence type="ECO:0000256" key="6">
    <source>
        <dbReference type="ARBA" id="ARBA00023049"/>
    </source>
</evidence>
<dbReference type="EC" id="3.4.24.-" evidence="9"/>
<reference evidence="10 12" key="1">
    <citation type="submission" date="2020-03" db="EMBL/GenBank/DDBJ databases">
        <title>Genomic Encyclopedia of Type Strains, Phase IV (KMG-IV): sequencing the most valuable type-strain genomes for metagenomic binning, comparative biology and taxonomic classification.</title>
        <authorList>
            <person name="Goeker M."/>
        </authorList>
    </citation>
    <scope>NUCLEOTIDE SEQUENCE [LARGE SCALE GENOMIC DNA]</scope>
    <source>
        <strain evidence="10 12">DSM 26613</strain>
    </source>
</reference>
<evidence type="ECO:0000259" key="8">
    <source>
        <dbReference type="Pfam" id="PF01435"/>
    </source>
</evidence>
<dbReference type="InterPro" id="IPR001915">
    <property type="entry name" value="Peptidase_M48"/>
</dbReference>
<dbReference type="Gene3D" id="3.30.2010.10">
    <property type="entry name" value="Metalloproteases ('zincins'), catalytic domain"/>
    <property type="match status" value="1"/>
</dbReference>
<dbReference type="RefSeq" id="WP_229711241.1">
    <property type="nucleotide sequence ID" value="NZ_BMCQ01000008.1"/>
</dbReference>
<dbReference type="Gene3D" id="1.25.40.10">
    <property type="entry name" value="Tetratricopeptide repeat domain"/>
    <property type="match status" value="1"/>
</dbReference>
<evidence type="ECO:0000313" key="9">
    <source>
        <dbReference type="EMBL" id="HJH24830.1"/>
    </source>
</evidence>
<evidence type="ECO:0000256" key="2">
    <source>
        <dbReference type="ARBA" id="ARBA00022670"/>
    </source>
</evidence>
<dbReference type="EMBL" id="DYTQ01000106">
    <property type="protein sequence ID" value="HJH24830.1"/>
    <property type="molecule type" value="Genomic_DNA"/>
</dbReference>
<keyword evidence="2 10" id="KW-0645">Protease</keyword>
<organism evidence="9 11">
    <name type="scientific">Paenalcaligenes hominis</name>
    <dbReference type="NCBI Taxonomy" id="643674"/>
    <lineage>
        <taxon>Bacteria</taxon>
        <taxon>Pseudomonadati</taxon>
        <taxon>Pseudomonadota</taxon>
        <taxon>Betaproteobacteria</taxon>
        <taxon>Burkholderiales</taxon>
        <taxon>Alcaligenaceae</taxon>
        <taxon>Paenalcaligenes</taxon>
    </lineage>
</organism>
<keyword evidence="5" id="KW-0862">Zinc</keyword>
<keyword evidence="12" id="KW-1185">Reference proteome</keyword>
<dbReference type="InterPro" id="IPR051156">
    <property type="entry name" value="Mito/Outer_Membr_Metalloprot"/>
</dbReference>
<dbReference type="Pfam" id="PF01435">
    <property type="entry name" value="Peptidase_M48"/>
    <property type="match status" value="1"/>
</dbReference>
<evidence type="ECO:0000256" key="5">
    <source>
        <dbReference type="ARBA" id="ARBA00022833"/>
    </source>
</evidence>
<evidence type="ECO:0000313" key="10">
    <source>
        <dbReference type="EMBL" id="NJB66250.1"/>
    </source>
</evidence>
<evidence type="ECO:0000256" key="3">
    <source>
        <dbReference type="ARBA" id="ARBA00022723"/>
    </source>
</evidence>
<keyword evidence="3" id="KW-0479">Metal-binding</keyword>
<dbReference type="Proteomes" id="UP000700248">
    <property type="component" value="Unassembled WGS sequence"/>
</dbReference>
<sequence>MKQLTRVALVMSLSISLGLPPAWSQPAGIPSMGSASGAELSPNLERTLGDAIMEQGRRDPHYVAEPVITQYLTQLGQKLAKHSPVPLHYPIQVFGMRDASINAFALPGGYVGINTGLITAAESESELASVVAHEIAHVAQRHVARGMTQNSGSNHLVLASLVGALLAGLAGSADLAMGVATFGQAAAVDRQLGFSRQAEQEADRVGYQMLKGAGYNPEGMAVMFKRLMQSARLNESGQSYATTHPLSAQRLADVENRLMSSSAATAYSESDDFWFVQAAALALQATSGSALQSLQQRFQSLASNRSGAAQAAALYGLAYIAKNRKNYTQAQQYLNQAQQLHVGSPLLDVLQIELEIDQAQFAKALSTAQSAWQRWPQNQAVALGVIAAMQKQAPVSTQIDFLQQRIQQWPEEARFYQLLAQALEKNNQPIAARETMAQYYVLVGAVSSAVSQLQQARTLSTDFYEQSTLDTRIRELREQLERDRLLLERFKG</sequence>
<gene>
    <name evidence="10" type="ORF">GGR41_002515</name>
    <name evidence="9" type="ORF">K8U84_09775</name>
</gene>
<protein>
    <submittedName>
        <fullName evidence="9">M48 family metalloprotease</fullName>
        <ecNumber evidence="9">3.4.24.-</ecNumber>
    </submittedName>
    <submittedName>
        <fullName evidence="10">Zn-dependent protease</fullName>
    </submittedName>
</protein>
<name>A0A9D3ABV5_9BURK</name>
<dbReference type="SUPFAM" id="SSF48452">
    <property type="entry name" value="TPR-like"/>
    <property type="match status" value="1"/>
</dbReference>
<keyword evidence="4 9" id="KW-0378">Hydrolase</keyword>
<dbReference type="InterPro" id="IPR011990">
    <property type="entry name" value="TPR-like_helical_dom_sf"/>
</dbReference>
<feature type="chain" id="PRO_5038955634" evidence="7">
    <location>
        <begin position="25"/>
        <end position="492"/>
    </location>
</feature>
<dbReference type="EMBL" id="JAATIZ010000006">
    <property type="protein sequence ID" value="NJB66250.1"/>
    <property type="molecule type" value="Genomic_DNA"/>
</dbReference>
<evidence type="ECO:0000256" key="1">
    <source>
        <dbReference type="ARBA" id="ARBA00001947"/>
    </source>
</evidence>
<dbReference type="PANTHER" id="PTHR22726:SF1">
    <property type="entry name" value="METALLOENDOPEPTIDASE OMA1, MITOCHONDRIAL"/>
    <property type="match status" value="1"/>
</dbReference>
<evidence type="ECO:0000313" key="12">
    <source>
        <dbReference type="Proteomes" id="UP000783934"/>
    </source>
</evidence>
<keyword evidence="6 9" id="KW-0482">Metalloprotease</keyword>
<comment type="cofactor">
    <cofactor evidence="1">
        <name>Zn(2+)</name>
        <dbReference type="ChEBI" id="CHEBI:29105"/>
    </cofactor>
</comment>
<reference evidence="9" key="2">
    <citation type="journal article" date="2021" name="PeerJ">
        <title>Extensive microbial diversity within the chicken gut microbiome revealed by metagenomics and culture.</title>
        <authorList>
            <person name="Gilroy R."/>
            <person name="Ravi A."/>
            <person name="Getino M."/>
            <person name="Pursley I."/>
            <person name="Horton D.L."/>
            <person name="Alikhan N.F."/>
            <person name="Baker D."/>
            <person name="Gharbi K."/>
            <person name="Hall N."/>
            <person name="Watson M."/>
            <person name="Adriaenssens E.M."/>
            <person name="Foster-Nyarko E."/>
            <person name="Jarju S."/>
            <person name="Secka A."/>
            <person name="Antonio M."/>
            <person name="Oren A."/>
            <person name="Chaudhuri R.R."/>
            <person name="La Ragione R."/>
            <person name="Hildebrand F."/>
            <person name="Pallen M.J."/>
        </authorList>
    </citation>
    <scope>NUCLEOTIDE SEQUENCE</scope>
    <source>
        <strain evidence="9">CHK175-13533</strain>
    </source>
</reference>
<dbReference type="AlphaFoldDB" id="A0A9D3ABV5"/>
<feature type="domain" description="Peptidase M48" evidence="8">
    <location>
        <begin position="69"/>
        <end position="257"/>
    </location>
</feature>
<dbReference type="GO" id="GO:0004222">
    <property type="term" value="F:metalloendopeptidase activity"/>
    <property type="evidence" value="ECO:0007669"/>
    <property type="project" value="InterPro"/>
</dbReference>
<evidence type="ECO:0000256" key="7">
    <source>
        <dbReference type="SAM" id="SignalP"/>
    </source>
</evidence>
<keyword evidence="7" id="KW-0732">Signal</keyword>
<evidence type="ECO:0000313" key="11">
    <source>
        <dbReference type="Proteomes" id="UP000700248"/>
    </source>
</evidence>
<accession>A0A9D3ABV5</accession>
<dbReference type="GO" id="GO:0016020">
    <property type="term" value="C:membrane"/>
    <property type="evidence" value="ECO:0007669"/>
    <property type="project" value="TreeGrafter"/>
</dbReference>
<comment type="caution">
    <text evidence="9">The sequence shown here is derived from an EMBL/GenBank/DDBJ whole genome shotgun (WGS) entry which is preliminary data.</text>
</comment>
<evidence type="ECO:0000256" key="4">
    <source>
        <dbReference type="ARBA" id="ARBA00022801"/>
    </source>
</evidence>
<dbReference type="PANTHER" id="PTHR22726">
    <property type="entry name" value="METALLOENDOPEPTIDASE OMA1"/>
    <property type="match status" value="1"/>
</dbReference>
<feature type="signal peptide" evidence="7">
    <location>
        <begin position="1"/>
        <end position="24"/>
    </location>
</feature>